<dbReference type="STRING" id="53406.SAMN05421553_3468"/>
<name>A0A1H5E0N2_PSEAG</name>
<evidence type="ECO:0000313" key="2">
    <source>
        <dbReference type="Proteomes" id="UP000242849"/>
    </source>
</evidence>
<keyword evidence="2" id="KW-1185">Reference proteome</keyword>
<accession>A0A1H5E0N2</accession>
<dbReference type="AlphaFoldDB" id="A0A1H5E0N2"/>
<evidence type="ECO:0000313" key="1">
    <source>
        <dbReference type="EMBL" id="SED84747.1"/>
    </source>
</evidence>
<organism evidence="1 2">
    <name type="scientific">Pseudomonas anguilliseptica</name>
    <dbReference type="NCBI Taxonomy" id="53406"/>
    <lineage>
        <taxon>Bacteria</taxon>
        <taxon>Pseudomonadati</taxon>
        <taxon>Pseudomonadota</taxon>
        <taxon>Gammaproteobacteria</taxon>
        <taxon>Pseudomonadales</taxon>
        <taxon>Pseudomonadaceae</taxon>
        <taxon>Pseudomonas</taxon>
    </lineage>
</organism>
<dbReference type="Proteomes" id="UP000242849">
    <property type="component" value="Unassembled WGS sequence"/>
</dbReference>
<dbReference type="OrthoDB" id="7031782at2"/>
<dbReference type="EMBL" id="FNSC01000001">
    <property type="protein sequence ID" value="SED84747.1"/>
    <property type="molecule type" value="Genomic_DNA"/>
</dbReference>
<dbReference type="RefSeq" id="WP_090384677.1">
    <property type="nucleotide sequence ID" value="NZ_CP156749.1"/>
</dbReference>
<proteinExistence type="predicted"/>
<sequence>MEARFYLLLSDLDAALLAEVMHSLSAEKAVFVEEVAAEWQALYLALEYIELPSSIIPLEPDKLVLGWDTNFDHEELSALAQPFSEANLQVALLLLVLEDGSSMRVLSLDPEAWEDYSALSSLSASLLSESAVTEWLQAAVISG</sequence>
<reference evidence="2" key="1">
    <citation type="submission" date="2016-10" db="EMBL/GenBank/DDBJ databases">
        <authorList>
            <person name="Varghese N."/>
            <person name="Submissions S."/>
        </authorList>
    </citation>
    <scope>NUCLEOTIDE SEQUENCE [LARGE SCALE GENOMIC DNA]</scope>
    <source>
        <strain evidence="2">DSM 12111</strain>
    </source>
</reference>
<protein>
    <submittedName>
        <fullName evidence="1">Uncharacterized protein</fullName>
    </submittedName>
</protein>
<gene>
    <name evidence="1" type="ORF">SAMN05421553_3468</name>
</gene>